<accession>A0A6G0XWW5</accession>
<organism evidence="1 2">
    <name type="scientific">Aphis craccivora</name>
    <name type="common">Cowpea aphid</name>
    <dbReference type="NCBI Taxonomy" id="307492"/>
    <lineage>
        <taxon>Eukaryota</taxon>
        <taxon>Metazoa</taxon>
        <taxon>Ecdysozoa</taxon>
        <taxon>Arthropoda</taxon>
        <taxon>Hexapoda</taxon>
        <taxon>Insecta</taxon>
        <taxon>Pterygota</taxon>
        <taxon>Neoptera</taxon>
        <taxon>Paraneoptera</taxon>
        <taxon>Hemiptera</taxon>
        <taxon>Sternorrhyncha</taxon>
        <taxon>Aphidomorpha</taxon>
        <taxon>Aphidoidea</taxon>
        <taxon>Aphididae</taxon>
        <taxon>Aphidini</taxon>
        <taxon>Aphis</taxon>
        <taxon>Aphis</taxon>
    </lineage>
</organism>
<gene>
    <name evidence="1" type="ORF">FWK35_00024529</name>
</gene>
<name>A0A6G0XWW5_APHCR</name>
<keyword evidence="2" id="KW-1185">Reference proteome</keyword>
<dbReference type="OrthoDB" id="7486408at2759"/>
<dbReference type="AlphaFoldDB" id="A0A6G0XWW5"/>
<proteinExistence type="predicted"/>
<evidence type="ECO:0000313" key="1">
    <source>
        <dbReference type="EMBL" id="KAF0744917.1"/>
    </source>
</evidence>
<sequence length="47" mass="5540">MITINVKIFAIETNINVFVVDNKDFNHDFLVGLDCIKKFKLRQNEKL</sequence>
<protein>
    <submittedName>
        <fullName evidence="1">Uncharacterized protein</fullName>
    </submittedName>
</protein>
<reference evidence="1 2" key="1">
    <citation type="submission" date="2019-08" db="EMBL/GenBank/DDBJ databases">
        <title>Whole genome of Aphis craccivora.</title>
        <authorList>
            <person name="Voronova N.V."/>
            <person name="Shulinski R.S."/>
            <person name="Bandarenka Y.V."/>
            <person name="Zhorov D.G."/>
            <person name="Warner D."/>
        </authorList>
    </citation>
    <scope>NUCLEOTIDE SEQUENCE [LARGE SCALE GENOMIC DNA]</scope>
    <source>
        <strain evidence="1">180601</strain>
        <tissue evidence="1">Whole Body</tissue>
    </source>
</reference>
<dbReference type="Proteomes" id="UP000478052">
    <property type="component" value="Unassembled WGS sequence"/>
</dbReference>
<dbReference type="EMBL" id="VUJU01007490">
    <property type="protein sequence ID" value="KAF0744917.1"/>
    <property type="molecule type" value="Genomic_DNA"/>
</dbReference>
<evidence type="ECO:0000313" key="2">
    <source>
        <dbReference type="Proteomes" id="UP000478052"/>
    </source>
</evidence>
<comment type="caution">
    <text evidence="1">The sequence shown here is derived from an EMBL/GenBank/DDBJ whole genome shotgun (WGS) entry which is preliminary data.</text>
</comment>